<comment type="subcellular location">
    <subcellularLocation>
        <location evidence="1">Cell membrane</location>
        <topology evidence="1">Multi-pass membrane protein</topology>
    </subcellularLocation>
</comment>
<protein>
    <recommendedName>
        <fullName evidence="9">Glycosyltransferase RgtA/B/C/D-like domain-containing protein</fullName>
    </recommendedName>
</protein>
<evidence type="ECO:0000256" key="4">
    <source>
        <dbReference type="ARBA" id="ARBA00022679"/>
    </source>
</evidence>
<evidence type="ECO:0000256" key="2">
    <source>
        <dbReference type="ARBA" id="ARBA00022475"/>
    </source>
</evidence>
<evidence type="ECO:0000313" key="10">
    <source>
        <dbReference type="EMBL" id="HGZ42163.1"/>
    </source>
</evidence>
<evidence type="ECO:0000256" key="6">
    <source>
        <dbReference type="ARBA" id="ARBA00022989"/>
    </source>
</evidence>
<dbReference type="AlphaFoldDB" id="A0A832I0E4"/>
<dbReference type="GO" id="GO:0009103">
    <property type="term" value="P:lipopolysaccharide biosynthetic process"/>
    <property type="evidence" value="ECO:0007669"/>
    <property type="project" value="UniProtKB-ARBA"/>
</dbReference>
<name>A0A832I0E4_UNCEI</name>
<feature type="transmembrane region" description="Helical" evidence="8">
    <location>
        <begin position="144"/>
        <end position="164"/>
    </location>
</feature>
<feature type="transmembrane region" description="Helical" evidence="8">
    <location>
        <begin position="258"/>
        <end position="279"/>
    </location>
</feature>
<keyword evidence="2" id="KW-1003">Cell membrane</keyword>
<feature type="transmembrane region" description="Helical" evidence="8">
    <location>
        <begin position="120"/>
        <end position="138"/>
    </location>
</feature>
<evidence type="ECO:0000256" key="8">
    <source>
        <dbReference type="SAM" id="Phobius"/>
    </source>
</evidence>
<dbReference type="GO" id="GO:0005886">
    <property type="term" value="C:plasma membrane"/>
    <property type="evidence" value="ECO:0007669"/>
    <property type="project" value="UniProtKB-SubCell"/>
</dbReference>
<keyword evidence="7 8" id="KW-0472">Membrane</keyword>
<evidence type="ECO:0000256" key="7">
    <source>
        <dbReference type="ARBA" id="ARBA00023136"/>
    </source>
</evidence>
<evidence type="ECO:0000256" key="3">
    <source>
        <dbReference type="ARBA" id="ARBA00022676"/>
    </source>
</evidence>
<feature type="transmembrane region" description="Helical" evidence="8">
    <location>
        <begin position="339"/>
        <end position="358"/>
    </location>
</feature>
<proteinExistence type="predicted"/>
<dbReference type="EMBL" id="DSQF01000003">
    <property type="protein sequence ID" value="HGZ42163.1"/>
    <property type="molecule type" value="Genomic_DNA"/>
</dbReference>
<accession>A0A832I0E4</accession>
<feature type="transmembrane region" description="Helical" evidence="8">
    <location>
        <begin position="171"/>
        <end position="201"/>
    </location>
</feature>
<evidence type="ECO:0000259" key="9">
    <source>
        <dbReference type="Pfam" id="PF13231"/>
    </source>
</evidence>
<dbReference type="PANTHER" id="PTHR33908:SF11">
    <property type="entry name" value="MEMBRANE PROTEIN"/>
    <property type="match status" value="1"/>
</dbReference>
<gene>
    <name evidence="10" type="ORF">ENR23_01830</name>
</gene>
<keyword evidence="6 8" id="KW-1133">Transmembrane helix</keyword>
<dbReference type="GO" id="GO:0016763">
    <property type="term" value="F:pentosyltransferase activity"/>
    <property type="evidence" value="ECO:0007669"/>
    <property type="project" value="TreeGrafter"/>
</dbReference>
<evidence type="ECO:0000256" key="1">
    <source>
        <dbReference type="ARBA" id="ARBA00004651"/>
    </source>
</evidence>
<feature type="transmembrane region" description="Helical" evidence="8">
    <location>
        <begin position="315"/>
        <end position="333"/>
    </location>
</feature>
<dbReference type="InterPro" id="IPR038731">
    <property type="entry name" value="RgtA/B/C-like"/>
</dbReference>
<evidence type="ECO:0000256" key="5">
    <source>
        <dbReference type="ARBA" id="ARBA00022692"/>
    </source>
</evidence>
<feature type="domain" description="Glycosyltransferase RgtA/B/C/D-like" evidence="9">
    <location>
        <begin position="72"/>
        <end position="224"/>
    </location>
</feature>
<comment type="caution">
    <text evidence="10">The sequence shown here is derived from an EMBL/GenBank/DDBJ whole genome shotgun (WGS) entry which is preliminary data.</text>
</comment>
<reference evidence="10" key="1">
    <citation type="journal article" date="2020" name="mSystems">
        <title>Genome- and Community-Level Interaction Insights into Carbon Utilization and Element Cycling Functions of Hydrothermarchaeota in Hydrothermal Sediment.</title>
        <authorList>
            <person name="Zhou Z."/>
            <person name="Liu Y."/>
            <person name="Xu W."/>
            <person name="Pan J."/>
            <person name="Luo Z.H."/>
            <person name="Li M."/>
        </authorList>
    </citation>
    <scope>NUCLEOTIDE SEQUENCE [LARGE SCALE GENOMIC DNA]</scope>
    <source>
        <strain evidence="10">SpSt-381</strain>
    </source>
</reference>
<feature type="transmembrane region" description="Helical" evidence="8">
    <location>
        <begin position="213"/>
        <end position="231"/>
    </location>
</feature>
<dbReference type="Pfam" id="PF13231">
    <property type="entry name" value="PMT_2"/>
    <property type="match status" value="1"/>
</dbReference>
<feature type="transmembrane region" description="Helical" evidence="8">
    <location>
        <begin position="285"/>
        <end position="303"/>
    </location>
</feature>
<keyword evidence="3" id="KW-0328">Glycosyltransferase</keyword>
<sequence length="490" mass="51797">MHAPAAAAPGPSGARAGRAGFVVAAAAVLVAAAAIRLAAARSGPLWFDEIYTLWVARRAPAELLATVAGDIHPPLHYLLVAAWRALGGESDLWIKSLSVAFGVATVGVTAALGRALFGPAPALYAAALLAVHRVHVGFSQESRSYALLYLLLAAAAWAAWRWLAEARPRHAALYVLCGAAALWTHYLAGAVLAALAVWGLVAPGAPARRARWLGLHVAIAALFAPQAPTLLDQMRRVQADRWVPPAGFVNLADVARQLAFGATYLIAPLGALALAPLVAPQRRRAATLLWVTGLLPVLVLWVLAQRGAGMFVERYMYFGLPAWCLLVAAGLDGRAWRPARLAAAALLLALAVRSLLLWGGQPEAKRLAQAARHMRDLVAAGETVVHADAHSFAFFRHYAPDAGRHLLLMTGAPLAYYEGDLVIPSADRVDSAAWRAAIAGGGRWWGFYSRYAYAPAARAAAAIEAAADTAVLRTDRIVVWRGGSITPPAP</sequence>
<dbReference type="InterPro" id="IPR050297">
    <property type="entry name" value="LipidA_mod_glycosyltrf_83"/>
</dbReference>
<keyword evidence="4" id="KW-0808">Transferase</keyword>
<keyword evidence="5 8" id="KW-0812">Transmembrane</keyword>
<dbReference type="PANTHER" id="PTHR33908">
    <property type="entry name" value="MANNOSYLTRANSFERASE YKCB-RELATED"/>
    <property type="match status" value="1"/>
</dbReference>
<organism evidence="10">
    <name type="scientific">Eiseniibacteriota bacterium</name>
    <dbReference type="NCBI Taxonomy" id="2212470"/>
    <lineage>
        <taxon>Bacteria</taxon>
        <taxon>Candidatus Eiseniibacteriota</taxon>
    </lineage>
</organism>
<feature type="transmembrane region" description="Helical" evidence="8">
    <location>
        <begin position="21"/>
        <end position="39"/>
    </location>
</feature>